<dbReference type="AlphaFoldDB" id="A0A0D1XYF7"/>
<feature type="compositionally biased region" description="Low complexity" evidence="1">
    <location>
        <begin position="110"/>
        <end position="133"/>
    </location>
</feature>
<accession>A0A0D1XYF7</accession>
<organism evidence="3 4">
    <name type="scientific">Verruconis gallopava</name>
    <dbReference type="NCBI Taxonomy" id="253628"/>
    <lineage>
        <taxon>Eukaryota</taxon>
        <taxon>Fungi</taxon>
        <taxon>Dikarya</taxon>
        <taxon>Ascomycota</taxon>
        <taxon>Pezizomycotina</taxon>
        <taxon>Dothideomycetes</taxon>
        <taxon>Pleosporomycetidae</taxon>
        <taxon>Venturiales</taxon>
        <taxon>Sympoventuriaceae</taxon>
        <taxon>Verruconis</taxon>
    </lineage>
</organism>
<reference evidence="3 4" key="1">
    <citation type="submission" date="2015-01" db="EMBL/GenBank/DDBJ databases">
        <title>The Genome Sequence of Ochroconis gallopava CBS43764.</title>
        <authorList>
            <consortium name="The Broad Institute Genomics Platform"/>
            <person name="Cuomo C."/>
            <person name="de Hoog S."/>
            <person name="Gorbushina A."/>
            <person name="Stielow B."/>
            <person name="Teixiera M."/>
            <person name="Abouelleil A."/>
            <person name="Chapman S.B."/>
            <person name="Priest M."/>
            <person name="Young S.K."/>
            <person name="Wortman J."/>
            <person name="Nusbaum C."/>
            <person name="Birren B."/>
        </authorList>
    </citation>
    <scope>NUCLEOTIDE SEQUENCE [LARGE SCALE GENOMIC DNA]</scope>
    <source>
        <strain evidence="3 4">CBS 43764</strain>
    </source>
</reference>
<evidence type="ECO:0000313" key="4">
    <source>
        <dbReference type="Proteomes" id="UP000053259"/>
    </source>
</evidence>
<dbReference type="RefSeq" id="XP_016217710.1">
    <property type="nucleotide sequence ID" value="XM_016354698.1"/>
</dbReference>
<keyword evidence="2" id="KW-0732">Signal</keyword>
<feature type="region of interest" description="Disordered" evidence="1">
    <location>
        <begin position="148"/>
        <end position="167"/>
    </location>
</feature>
<dbReference type="OrthoDB" id="3946619at2759"/>
<feature type="chain" id="PRO_5002236593" evidence="2">
    <location>
        <begin position="26"/>
        <end position="361"/>
    </location>
</feature>
<feature type="region of interest" description="Disordered" evidence="1">
    <location>
        <begin position="238"/>
        <end position="280"/>
    </location>
</feature>
<gene>
    <name evidence="3" type="ORF">PV09_01759</name>
</gene>
<keyword evidence="4" id="KW-1185">Reference proteome</keyword>
<feature type="region of interest" description="Disordered" evidence="1">
    <location>
        <begin position="105"/>
        <end position="138"/>
    </location>
</feature>
<evidence type="ECO:0000256" key="1">
    <source>
        <dbReference type="SAM" id="MobiDB-lite"/>
    </source>
</evidence>
<dbReference type="EMBL" id="KN847532">
    <property type="protein sequence ID" value="KIW07841.1"/>
    <property type="molecule type" value="Genomic_DNA"/>
</dbReference>
<dbReference type="Proteomes" id="UP000053259">
    <property type="component" value="Unassembled WGS sequence"/>
</dbReference>
<protein>
    <submittedName>
        <fullName evidence="3">Uncharacterized protein</fullName>
    </submittedName>
</protein>
<name>A0A0D1XYF7_9PEZI</name>
<evidence type="ECO:0000256" key="2">
    <source>
        <dbReference type="SAM" id="SignalP"/>
    </source>
</evidence>
<dbReference type="HOGENOM" id="CLU_767690_0_0_1"/>
<proteinExistence type="predicted"/>
<feature type="region of interest" description="Disordered" evidence="1">
    <location>
        <begin position="182"/>
        <end position="209"/>
    </location>
</feature>
<feature type="compositionally biased region" description="Polar residues" evidence="1">
    <location>
        <begin position="182"/>
        <end position="208"/>
    </location>
</feature>
<feature type="compositionally biased region" description="Low complexity" evidence="1">
    <location>
        <begin position="156"/>
        <end position="167"/>
    </location>
</feature>
<dbReference type="VEuPathDB" id="FungiDB:PV09_01759"/>
<feature type="region of interest" description="Disordered" evidence="1">
    <location>
        <begin position="295"/>
        <end position="319"/>
    </location>
</feature>
<dbReference type="GeneID" id="27309732"/>
<dbReference type="InParanoid" id="A0A0D1XYF7"/>
<evidence type="ECO:0000313" key="3">
    <source>
        <dbReference type="EMBL" id="KIW07841.1"/>
    </source>
</evidence>
<feature type="compositionally biased region" description="Low complexity" evidence="1">
    <location>
        <begin position="295"/>
        <end position="316"/>
    </location>
</feature>
<feature type="compositionally biased region" description="Low complexity" evidence="1">
    <location>
        <begin position="247"/>
        <end position="280"/>
    </location>
</feature>
<feature type="signal peptide" evidence="2">
    <location>
        <begin position="1"/>
        <end position="25"/>
    </location>
</feature>
<sequence>MRVPTARHLSILISVISLTAGSVAANDAVERQEQFAQPPSLGLNQQSNFAQISSPETFGRALAATQSVFERQLSVSITSTIALQISGQAAQPVPQRTITVTAAENGSQNAASTSTSSPPLSTVSASGQSSPSSPNARTTITVNVAGQPAASQQGLNSSSNASAVSQQAGGAKKTITINVAGQPGATSQTRSSSNQSLKPQATGPSTVTIKPAGMATGALTQGASGCTCTCACPSGSFPSPAAPAPQPVQAQPQLQGPSATTLSTMVASSSRTSSSSAPSPAAVAAQMTAAPAVSSQSSISSSSPTALALSSPTSATKTVGNNAAGEITLAGGSVLPLQSAVTVPLQGKWFHIGPVNEPMWT</sequence>